<reference evidence="1 2" key="1">
    <citation type="submission" date="2020-06" db="EMBL/GenBank/DDBJ databases">
        <title>Transcriptomic and genomic resources for Thalictrum thalictroides and T. hernandezii: Facilitating candidate gene discovery in an emerging model plant lineage.</title>
        <authorList>
            <person name="Arias T."/>
            <person name="Riano-Pachon D.M."/>
            <person name="Di Stilio V.S."/>
        </authorList>
    </citation>
    <scope>NUCLEOTIDE SEQUENCE [LARGE SCALE GENOMIC DNA]</scope>
    <source>
        <strain evidence="2">cv. WT478/WT964</strain>
        <tissue evidence="1">Leaves</tissue>
    </source>
</reference>
<evidence type="ECO:0000313" key="1">
    <source>
        <dbReference type="EMBL" id="KAF5197300.1"/>
    </source>
</evidence>
<accession>A0A7J6WL16</accession>
<dbReference type="Proteomes" id="UP000554482">
    <property type="component" value="Unassembled WGS sequence"/>
</dbReference>
<name>A0A7J6WL16_THATH</name>
<proteinExistence type="predicted"/>
<protein>
    <submittedName>
        <fullName evidence="1">Uncharacterized protein</fullName>
    </submittedName>
</protein>
<organism evidence="1 2">
    <name type="scientific">Thalictrum thalictroides</name>
    <name type="common">Rue-anemone</name>
    <name type="synonym">Anemone thalictroides</name>
    <dbReference type="NCBI Taxonomy" id="46969"/>
    <lineage>
        <taxon>Eukaryota</taxon>
        <taxon>Viridiplantae</taxon>
        <taxon>Streptophyta</taxon>
        <taxon>Embryophyta</taxon>
        <taxon>Tracheophyta</taxon>
        <taxon>Spermatophyta</taxon>
        <taxon>Magnoliopsida</taxon>
        <taxon>Ranunculales</taxon>
        <taxon>Ranunculaceae</taxon>
        <taxon>Thalictroideae</taxon>
        <taxon>Thalictrum</taxon>
    </lineage>
</organism>
<gene>
    <name evidence="1" type="ORF">FRX31_013112</name>
</gene>
<evidence type="ECO:0000313" key="2">
    <source>
        <dbReference type="Proteomes" id="UP000554482"/>
    </source>
</evidence>
<comment type="caution">
    <text evidence="1">The sequence shown here is derived from an EMBL/GenBank/DDBJ whole genome shotgun (WGS) entry which is preliminary data.</text>
</comment>
<keyword evidence="2" id="KW-1185">Reference proteome</keyword>
<feature type="non-terminal residue" evidence="1">
    <location>
        <position position="57"/>
    </location>
</feature>
<dbReference type="EMBL" id="JABWDY010014833">
    <property type="protein sequence ID" value="KAF5197300.1"/>
    <property type="molecule type" value="Genomic_DNA"/>
</dbReference>
<dbReference type="AlphaFoldDB" id="A0A7J6WL16"/>
<sequence>QSARAALLQLAWKSCLVERRGGKKNKPSSLLSISIGSYVCKGRNVKKVGIPEWFGVC</sequence>